<protein>
    <submittedName>
        <fullName evidence="1">Uncharacterized protein</fullName>
    </submittedName>
</protein>
<accession>A0A5P3MQM5</accession>
<evidence type="ECO:0000313" key="2">
    <source>
        <dbReference type="Proteomes" id="UP000325536"/>
    </source>
</evidence>
<sequence length="129" mass="14497">MIKIISYSRITQNGAKLQSRRQHGSADLLLRQLGSDPFFKQGAAMPYHSEAFAKFNTAACRGGFYACPKIQYIEKCTISQNQSTRAGVKPAPTTGFWPFLVFLQRFHSVPNDYNPIPYQTNGTTMRSGR</sequence>
<name>A0A5P3MQM5_NEIAN</name>
<gene>
    <name evidence="1" type="ORF">D0T90_04735</name>
</gene>
<organism evidence="1 2">
    <name type="scientific">Neisseria animalis</name>
    <dbReference type="NCBI Taxonomy" id="492"/>
    <lineage>
        <taxon>Bacteria</taxon>
        <taxon>Pseudomonadati</taxon>
        <taxon>Pseudomonadota</taxon>
        <taxon>Betaproteobacteria</taxon>
        <taxon>Neisseriales</taxon>
        <taxon>Neisseriaceae</taxon>
        <taxon>Neisseria</taxon>
    </lineage>
</organism>
<reference evidence="1 2" key="1">
    <citation type="submission" date="2018-08" db="EMBL/GenBank/DDBJ databases">
        <title>Neisseria animalis ATCC 49930 complete genome.</title>
        <authorList>
            <person name="Veseli I.A."/>
            <person name="Mascarenhas dos Santos A.C."/>
            <person name="Buttler R."/>
            <person name="Pombert J.-F."/>
        </authorList>
    </citation>
    <scope>NUCLEOTIDE SEQUENCE [LARGE SCALE GENOMIC DNA]</scope>
    <source>
        <strain evidence="1 2">ATCC 49930</strain>
    </source>
</reference>
<dbReference type="KEGG" id="naq:D0T90_04735"/>
<dbReference type="Proteomes" id="UP000325536">
    <property type="component" value="Chromosome"/>
</dbReference>
<evidence type="ECO:0000313" key="1">
    <source>
        <dbReference type="EMBL" id="QEY23893.1"/>
    </source>
</evidence>
<dbReference type="AlphaFoldDB" id="A0A5P3MQM5"/>
<keyword evidence="2" id="KW-1185">Reference proteome</keyword>
<dbReference type="EMBL" id="CP031699">
    <property type="protein sequence ID" value="QEY23893.1"/>
    <property type="molecule type" value="Genomic_DNA"/>
</dbReference>
<proteinExistence type="predicted"/>